<keyword evidence="3" id="KW-1185">Reference proteome</keyword>
<comment type="caution">
    <text evidence="2">The sequence shown here is derived from an EMBL/GenBank/DDBJ whole genome shotgun (WGS) entry which is preliminary data.</text>
</comment>
<dbReference type="Proteomes" id="UP001589750">
    <property type="component" value="Unassembled WGS sequence"/>
</dbReference>
<evidence type="ECO:0000313" key="3">
    <source>
        <dbReference type="Proteomes" id="UP001589750"/>
    </source>
</evidence>
<name>A0ABV5KBK8_9ACTN</name>
<dbReference type="RefSeq" id="WP_379141148.1">
    <property type="nucleotide sequence ID" value="NZ_JBHMDG010000010.1"/>
</dbReference>
<protein>
    <submittedName>
        <fullName evidence="2">Uncharacterized protein</fullName>
    </submittedName>
</protein>
<accession>A0ABV5KBK8</accession>
<feature type="region of interest" description="Disordered" evidence="1">
    <location>
        <begin position="116"/>
        <end position="155"/>
    </location>
</feature>
<organism evidence="2 3">
    <name type="scientific">Nocardioides plantarum</name>
    <dbReference type="NCBI Taxonomy" id="29299"/>
    <lineage>
        <taxon>Bacteria</taxon>
        <taxon>Bacillati</taxon>
        <taxon>Actinomycetota</taxon>
        <taxon>Actinomycetes</taxon>
        <taxon>Propionibacteriales</taxon>
        <taxon>Nocardioidaceae</taxon>
        <taxon>Nocardioides</taxon>
    </lineage>
</organism>
<reference evidence="2 3" key="1">
    <citation type="submission" date="2024-09" db="EMBL/GenBank/DDBJ databases">
        <authorList>
            <person name="Sun Q."/>
            <person name="Mori K."/>
        </authorList>
    </citation>
    <scope>NUCLEOTIDE SEQUENCE [LARGE SCALE GENOMIC DNA]</scope>
    <source>
        <strain evidence="2 3">JCM 9626</strain>
    </source>
</reference>
<proteinExistence type="predicted"/>
<sequence>MALVVMGGCGTETSSSSSSEPVPPAQVTSPTTAAAVDLLTTTYPVTVLDDGDGAELCLSGVDESLPPQCGGPRLPGWSWSEHTGDFENVSGTRWGEFVVTGTFDGTDMTPTEVVAATDWDDPGTSTSTSRDFASPCPEPEGGWRPIDPATTTERTQQQAVRVAEALPTYGELWIDQSINPASDNPSMGPEDEELMNDPLLLVLNVRVTDDVAQAEAAIREVWGGALCVSEARFTDRELGRIQDAVNDLPGMTYSSVGDDRVEVGVIYDEGSLQASVDRQFGKGAVVVDSALRPVR</sequence>
<dbReference type="EMBL" id="JBHMDG010000010">
    <property type="protein sequence ID" value="MFB9313044.1"/>
    <property type="molecule type" value="Genomic_DNA"/>
</dbReference>
<gene>
    <name evidence="2" type="ORF">ACFFRI_08315</name>
</gene>
<feature type="region of interest" description="Disordered" evidence="1">
    <location>
        <begin position="1"/>
        <end position="29"/>
    </location>
</feature>
<evidence type="ECO:0000256" key="1">
    <source>
        <dbReference type="SAM" id="MobiDB-lite"/>
    </source>
</evidence>
<evidence type="ECO:0000313" key="2">
    <source>
        <dbReference type="EMBL" id="MFB9313044.1"/>
    </source>
</evidence>